<dbReference type="Proteomes" id="UP000262379">
    <property type="component" value="Unassembled WGS sequence"/>
</dbReference>
<dbReference type="SMART" id="SM01119">
    <property type="entry name" value="D-ser_dehydrat"/>
    <property type="match status" value="1"/>
</dbReference>
<comment type="similarity">
    <text evidence="1">Belongs to the DSD1 family.</text>
</comment>
<dbReference type="PANTHER" id="PTHR28004">
    <property type="entry name" value="ZGC:162816-RELATED"/>
    <property type="match status" value="1"/>
</dbReference>
<dbReference type="CDD" id="cd06818">
    <property type="entry name" value="PLPDE_III_cryptic_DSD"/>
    <property type="match status" value="1"/>
</dbReference>
<dbReference type="GO" id="GO:0016829">
    <property type="term" value="F:lyase activity"/>
    <property type="evidence" value="ECO:0007669"/>
    <property type="project" value="UniProtKB-KW"/>
</dbReference>
<dbReference type="Gene3D" id="2.40.37.20">
    <property type="entry name" value="D-serine dehydratase-like domain"/>
    <property type="match status" value="1"/>
</dbReference>
<gene>
    <name evidence="4" type="ORF">DY251_04685</name>
</gene>
<evidence type="ECO:0000256" key="1">
    <source>
        <dbReference type="ARBA" id="ARBA00005323"/>
    </source>
</evidence>
<evidence type="ECO:0000313" key="5">
    <source>
        <dbReference type="Proteomes" id="UP000262379"/>
    </source>
</evidence>
<organism evidence="4 5">
    <name type="scientific">Mesorhizobium denitrificans</name>
    <dbReference type="NCBI Taxonomy" id="2294114"/>
    <lineage>
        <taxon>Bacteria</taxon>
        <taxon>Pseudomonadati</taxon>
        <taxon>Pseudomonadota</taxon>
        <taxon>Alphaproteobacteria</taxon>
        <taxon>Hyphomicrobiales</taxon>
        <taxon>Phyllobacteriaceae</taxon>
        <taxon>Mesorhizobium</taxon>
    </lineage>
</organism>
<dbReference type="SUPFAM" id="SSF51419">
    <property type="entry name" value="PLP-binding barrel"/>
    <property type="match status" value="1"/>
</dbReference>
<comment type="caution">
    <text evidence="4">The sequence shown here is derived from an EMBL/GenBank/DDBJ whole genome shotgun (WGS) entry which is preliminary data.</text>
</comment>
<dbReference type="InterPro" id="IPR051466">
    <property type="entry name" value="D-amino_acid_metab_enzyme"/>
</dbReference>
<keyword evidence="2" id="KW-0456">Lyase</keyword>
<dbReference type="Pfam" id="PF14031">
    <property type="entry name" value="D-ser_dehydrat"/>
    <property type="match status" value="1"/>
</dbReference>
<dbReference type="InterPro" id="IPR042208">
    <property type="entry name" value="D-ser_dehydrat-like_sf"/>
</dbReference>
<dbReference type="EMBL" id="QURN01000003">
    <property type="protein sequence ID" value="RFC68921.1"/>
    <property type="molecule type" value="Genomic_DNA"/>
</dbReference>
<dbReference type="PANTHER" id="PTHR28004:SF8">
    <property type="entry name" value="D-SERINE DEAMINASE"/>
    <property type="match status" value="1"/>
</dbReference>
<dbReference type="RefSeq" id="WP_116622689.1">
    <property type="nucleotide sequence ID" value="NZ_QURN01000003.1"/>
</dbReference>
<evidence type="ECO:0000259" key="3">
    <source>
        <dbReference type="SMART" id="SM01119"/>
    </source>
</evidence>
<keyword evidence="5" id="KW-1185">Reference proteome</keyword>
<sequence length="438" mass="47444">MTKPQANAVHAPRPWEAPLTSIDKGAPALAAPVPLSEIAAQKWNVLAEDLPLPAAVIRQDALLHNSQWMRNFLDDSRAFIAPHGKTTMAPALFDLQIADGAWGITVATPHQFQVAAAFGYKRIFMANQVIGRRAMADIVETLNAHPDIEFFCLVDDLSNAEALAQAVRSGNAKRPLNVLVELGYAGGRTGCRTVERALALARKVHAMRDALDLAGIEGFEGLIKNDGSPEALAQVGQLLDGMVTLAETADNEGLFSADEVLLSAGGSAYYDVVARKLGAAKLARAKRVLIRSGCYITHDSVLYARAQEALRVREPALANAGGGLQAALEIWAYVQSRPEPGKAIIGFGKRDISYDDLPLALKWFRPGMAAPSTVPTGHTVLRLNDQHCHLEIPENSPLVVGDMIGFGISHPCLTFDKWRVMHLVDENYQVTASFRTYF</sequence>
<dbReference type="Gene3D" id="3.20.20.10">
    <property type="entry name" value="Alanine racemase"/>
    <property type="match status" value="1"/>
</dbReference>
<name>A0A371XI74_9HYPH</name>
<feature type="domain" description="D-serine dehydratase-like" evidence="3">
    <location>
        <begin position="327"/>
        <end position="425"/>
    </location>
</feature>
<proteinExistence type="inferred from homology"/>
<dbReference type="AlphaFoldDB" id="A0A371XI74"/>
<dbReference type="InterPro" id="IPR026956">
    <property type="entry name" value="D-ser_dehydrat-like_dom"/>
</dbReference>
<dbReference type="Pfam" id="PF01168">
    <property type="entry name" value="Ala_racemase_N"/>
    <property type="match status" value="1"/>
</dbReference>
<dbReference type="InterPro" id="IPR001608">
    <property type="entry name" value="Ala_racemase_N"/>
</dbReference>
<protein>
    <submittedName>
        <fullName evidence="4">Amino acid deaminase</fullName>
    </submittedName>
</protein>
<evidence type="ECO:0000313" key="4">
    <source>
        <dbReference type="EMBL" id="RFC68921.1"/>
    </source>
</evidence>
<dbReference type="InterPro" id="IPR029066">
    <property type="entry name" value="PLP-binding_barrel"/>
</dbReference>
<accession>A0A371XI74</accession>
<reference evidence="5" key="1">
    <citation type="submission" date="2018-08" db="EMBL/GenBank/DDBJ databases">
        <authorList>
            <person name="Im W.T."/>
        </authorList>
    </citation>
    <scope>NUCLEOTIDE SEQUENCE [LARGE SCALE GENOMIC DNA]</scope>
    <source>
        <strain evidence="5">LA-28</strain>
    </source>
</reference>
<evidence type="ECO:0000256" key="2">
    <source>
        <dbReference type="ARBA" id="ARBA00023239"/>
    </source>
</evidence>